<dbReference type="KEGG" id="lfa:LFA_1817"/>
<dbReference type="EMBL" id="LN614827">
    <property type="protein sequence ID" value="CEG57215.1"/>
    <property type="molecule type" value="Genomic_DNA"/>
</dbReference>
<protein>
    <submittedName>
        <fullName evidence="6">O-antigen export system ATP-binding protein RfbE</fullName>
    </submittedName>
</protein>
<dbReference type="GO" id="GO:0016887">
    <property type="term" value="F:ATP hydrolysis activity"/>
    <property type="evidence" value="ECO:0007669"/>
    <property type="project" value="InterPro"/>
</dbReference>
<dbReference type="GO" id="GO:0005524">
    <property type="term" value="F:ATP binding"/>
    <property type="evidence" value="ECO:0007669"/>
    <property type="project" value="UniProtKB-KW"/>
</dbReference>
<dbReference type="InterPro" id="IPR015860">
    <property type="entry name" value="ABC_transpr_TagH-like"/>
</dbReference>
<dbReference type="GO" id="GO:0140359">
    <property type="term" value="F:ABC-type transporter activity"/>
    <property type="evidence" value="ECO:0007669"/>
    <property type="project" value="InterPro"/>
</dbReference>
<keyword evidence="2" id="KW-0813">Transport</keyword>
<dbReference type="PROSITE" id="PS50893">
    <property type="entry name" value="ABC_TRANSPORTER_2"/>
    <property type="match status" value="1"/>
</dbReference>
<evidence type="ECO:0000256" key="1">
    <source>
        <dbReference type="ARBA" id="ARBA00005417"/>
    </source>
</evidence>
<dbReference type="SMART" id="SM00382">
    <property type="entry name" value="AAA"/>
    <property type="match status" value="1"/>
</dbReference>
<dbReference type="Proteomes" id="UP000032430">
    <property type="component" value="Chromosome I"/>
</dbReference>
<dbReference type="STRING" id="1212491.LFA_1817"/>
<dbReference type="SUPFAM" id="SSF52540">
    <property type="entry name" value="P-loop containing nucleoside triphosphate hydrolases"/>
    <property type="match status" value="1"/>
</dbReference>
<keyword evidence="4 6" id="KW-0067">ATP-binding</keyword>
<evidence type="ECO:0000313" key="6">
    <source>
        <dbReference type="EMBL" id="CEG57215.1"/>
    </source>
</evidence>
<keyword evidence="3" id="KW-0547">Nucleotide-binding</keyword>
<dbReference type="RefSeq" id="WP_045095751.1">
    <property type="nucleotide sequence ID" value="NZ_LN614827.1"/>
</dbReference>
<accession>A0A098G6U6</accession>
<organism evidence="6 7">
    <name type="scientific">Legionella fallonii LLAP-10</name>
    <dbReference type="NCBI Taxonomy" id="1212491"/>
    <lineage>
        <taxon>Bacteria</taxon>
        <taxon>Pseudomonadati</taxon>
        <taxon>Pseudomonadota</taxon>
        <taxon>Gammaproteobacteria</taxon>
        <taxon>Legionellales</taxon>
        <taxon>Legionellaceae</taxon>
        <taxon>Legionella</taxon>
    </lineage>
</organism>
<comment type="similarity">
    <text evidence="1">Belongs to the ABC transporter superfamily.</text>
</comment>
<keyword evidence="7" id="KW-1185">Reference proteome</keyword>
<dbReference type="Pfam" id="PF00005">
    <property type="entry name" value="ABC_tran"/>
    <property type="match status" value="1"/>
</dbReference>
<evidence type="ECO:0000256" key="4">
    <source>
        <dbReference type="ARBA" id="ARBA00022840"/>
    </source>
</evidence>
<dbReference type="PANTHER" id="PTHR46743:SF2">
    <property type="entry name" value="TEICHOIC ACIDS EXPORT ATP-BINDING PROTEIN TAGH"/>
    <property type="match status" value="1"/>
</dbReference>
<gene>
    <name evidence="6" type="primary">rfbE</name>
    <name evidence="6" type="ORF">LFA_1817</name>
</gene>
<evidence type="ECO:0000256" key="3">
    <source>
        <dbReference type="ARBA" id="ARBA00022741"/>
    </source>
</evidence>
<dbReference type="InterPro" id="IPR003593">
    <property type="entry name" value="AAA+_ATPase"/>
</dbReference>
<dbReference type="AlphaFoldDB" id="A0A098G6U6"/>
<evidence type="ECO:0000256" key="2">
    <source>
        <dbReference type="ARBA" id="ARBA00022448"/>
    </source>
</evidence>
<evidence type="ECO:0000313" key="7">
    <source>
        <dbReference type="Proteomes" id="UP000032430"/>
    </source>
</evidence>
<proteinExistence type="inferred from homology"/>
<reference evidence="7" key="1">
    <citation type="submission" date="2014-09" db="EMBL/GenBank/DDBJ databases">
        <authorList>
            <person name="Gomez-Valero L."/>
        </authorList>
    </citation>
    <scope>NUCLEOTIDE SEQUENCE [LARGE SCALE GENOMIC DNA]</scope>
    <source>
        <strain evidence="7">ATCC700992</strain>
    </source>
</reference>
<dbReference type="Gene3D" id="3.40.50.300">
    <property type="entry name" value="P-loop containing nucleotide triphosphate hydrolases"/>
    <property type="match status" value="1"/>
</dbReference>
<sequence>MSSIELRNVSLDYLIKTGSNSIKRSAVHLLNRCFRTSASNRTDIKNSSYRALNNINLQINKGERIGLLGRNGAGKSTLLRVLAKIYKPNLGEIEINGKVSNLFDVSSGMNTESTGYENILNLAIMRRISKKNALNMMEDIETFTELREFLNSPVKTYSTGMLLKLAFAVATSIPSDIILIDEIIGTGDMHFMDKATKRLESMIEQSHILVLASHSNDIIKRFCNKVIVLDRGQIQFFGDVDTGIDFYTKESEK</sequence>
<dbReference type="HOGENOM" id="CLU_000604_1_2_6"/>
<name>A0A098G6U6_9GAMM</name>
<feature type="domain" description="ABC transporter" evidence="5">
    <location>
        <begin position="34"/>
        <end position="253"/>
    </location>
</feature>
<dbReference type="GO" id="GO:0016020">
    <property type="term" value="C:membrane"/>
    <property type="evidence" value="ECO:0007669"/>
    <property type="project" value="InterPro"/>
</dbReference>
<dbReference type="OrthoDB" id="9778870at2"/>
<dbReference type="InterPro" id="IPR027417">
    <property type="entry name" value="P-loop_NTPase"/>
</dbReference>
<dbReference type="PANTHER" id="PTHR46743">
    <property type="entry name" value="TEICHOIC ACIDS EXPORT ATP-BINDING PROTEIN TAGH"/>
    <property type="match status" value="1"/>
</dbReference>
<dbReference type="InterPro" id="IPR003439">
    <property type="entry name" value="ABC_transporter-like_ATP-bd"/>
</dbReference>
<evidence type="ECO:0000259" key="5">
    <source>
        <dbReference type="PROSITE" id="PS50893"/>
    </source>
</evidence>
<dbReference type="InterPro" id="IPR050683">
    <property type="entry name" value="Bact_Polysacc_Export_ATP-bd"/>
</dbReference>
<dbReference type="CDD" id="cd03220">
    <property type="entry name" value="ABC_KpsT_Wzt"/>
    <property type="match status" value="1"/>
</dbReference>